<accession>A0A9D2HDD8</accession>
<dbReference type="AlphaFoldDB" id="A0A9D2HDD8"/>
<dbReference type="EMBL" id="DXAN01000005">
    <property type="protein sequence ID" value="HJA08111.1"/>
    <property type="molecule type" value="Genomic_DNA"/>
</dbReference>
<evidence type="ECO:0000313" key="3">
    <source>
        <dbReference type="EMBL" id="HJA08111.1"/>
    </source>
</evidence>
<dbReference type="Pfam" id="PF01774">
    <property type="entry name" value="UreD"/>
    <property type="match status" value="1"/>
</dbReference>
<reference evidence="3" key="1">
    <citation type="journal article" date="2021" name="PeerJ">
        <title>Extensive microbial diversity within the chicken gut microbiome revealed by metagenomics and culture.</title>
        <authorList>
            <person name="Gilroy R."/>
            <person name="Ravi A."/>
            <person name="Getino M."/>
            <person name="Pursley I."/>
            <person name="Horton D.L."/>
            <person name="Alikhan N.F."/>
            <person name="Baker D."/>
            <person name="Gharbi K."/>
            <person name="Hall N."/>
            <person name="Watson M."/>
            <person name="Adriaenssens E.M."/>
            <person name="Foster-Nyarko E."/>
            <person name="Jarju S."/>
            <person name="Secka A."/>
            <person name="Antonio M."/>
            <person name="Oren A."/>
            <person name="Chaudhuri R.R."/>
            <person name="La Ragione R."/>
            <person name="Hildebrand F."/>
            <person name="Pallen M.J."/>
        </authorList>
    </citation>
    <scope>NUCLEOTIDE SEQUENCE</scope>
    <source>
        <strain evidence="3">CHK186-16707</strain>
    </source>
</reference>
<dbReference type="Proteomes" id="UP000824225">
    <property type="component" value="Unassembled WGS sequence"/>
</dbReference>
<comment type="caution">
    <text evidence="3">The sequence shown here is derived from an EMBL/GenBank/DDBJ whole genome shotgun (WGS) entry which is preliminary data.</text>
</comment>
<proteinExistence type="inferred from homology"/>
<evidence type="ECO:0000256" key="1">
    <source>
        <dbReference type="ARBA" id="ARBA00007177"/>
    </source>
</evidence>
<dbReference type="GO" id="GO:0016151">
    <property type="term" value="F:nickel cation binding"/>
    <property type="evidence" value="ECO:0007669"/>
    <property type="project" value="InterPro"/>
</dbReference>
<organism evidence="3 4">
    <name type="scientific">Candidatus Mailhella merdigallinarum</name>
    <dbReference type="NCBI Taxonomy" id="2838658"/>
    <lineage>
        <taxon>Bacteria</taxon>
        <taxon>Pseudomonadati</taxon>
        <taxon>Thermodesulfobacteriota</taxon>
        <taxon>Desulfovibrionia</taxon>
        <taxon>Desulfovibrionales</taxon>
        <taxon>Desulfovibrionaceae</taxon>
        <taxon>Mailhella</taxon>
    </lineage>
</organism>
<evidence type="ECO:0000313" key="4">
    <source>
        <dbReference type="Proteomes" id="UP000824225"/>
    </source>
</evidence>
<dbReference type="InterPro" id="IPR002669">
    <property type="entry name" value="UreD"/>
</dbReference>
<comment type="similarity">
    <text evidence="1">Belongs to the UreD family.</text>
</comment>
<name>A0A9D2HDD8_9BACT</name>
<reference evidence="3" key="2">
    <citation type="submission" date="2021-04" db="EMBL/GenBank/DDBJ databases">
        <authorList>
            <person name="Gilroy R."/>
        </authorList>
    </citation>
    <scope>NUCLEOTIDE SEQUENCE</scope>
    <source>
        <strain evidence="3">CHK186-16707</strain>
    </source>
</reference>
<gene>
    <name evidence="3" type="ORF">H9962_02800</name>
</gene>
<dbReference type="HAMAP" id="MF_01384">
    <property type="entry name" value="UreD"/>
    <property type="match status" value="1"/>
</dbReference>
<protein>
    <submittedName>
        <fullName evidence="3">Urease accessory protein UreD</fullName>
    </submittedName>
</protein>
<dbReference type="PANTHER" id="PTHR33643">
    <property type="entry name" value="UREASE ACCESSORY PROTEIN D"/>
    <property type="match status" value="1"/>
</dbReference>
<keyword evidence="2" id="KW-0143">Chaperone</keyword>
<evidence type="ECO:0000256" key="2">
    <source>
        <dbReference type="ARBA" id="ARBA00023186"/>
    </source>
</evidence>
<sequence length="334" mass="37019">MQARDVSAPDARSAWRPDCSCAAGAAAALRELGLLLPELEPYQDEPPQMASGAVGKMGYLRLQFDRDPATGRTVLSDMDRRVPLLAQKALYWDESQPDMACVTTITTTGCVIQGDRLALDVRVGPEARALVATQSATKVHCMEHNYASQLQTFTVEEDGYFEYMPDPLILHRTARYLMDTRIVLPESATLLYGEVLMPGRKYHHRDELFGFHLFSSNITAAREPYGDPLFVERFVLEPGRMDFGKAGVMGPFEVFGNVIALTPARHFDALRDGIGADATPDLAWGATVLPHDAGLLFKVLGPTTEAVRAKIREFHALVRRAVLGTELPEEFLWR</sequence>
<dbReference type="PANTHER" id="PTHR33643:SF1">
    <property type="entry name" value="UREASE ACCESSORY PROTEIN D"/>
    <property type="match status" value="1"/>
</dbReference>